<evidence type="ECO:0008006" key="5">
    <source>
        <dbReference type="Google" id="ProtNLM"/>
    </source>
</evidence>
<dbReference type="Pfam" id="PF00071">
    <property type="entry name" value="Ras"/>
    <property type="match status" value="1"/>
</dbReference>
<evidence type="ECO:0000313" key="3">
    <source>
        <dbReference type="EMBL" id="CAH0376490.1"/>
    </source>
</evidence>
<sequence length="235" mass="25889">MALDRQCKIVLIGDGSVGKSSLIARFRTEGFAPRYHQTVGVDFFEKRLRLRGAQGVRLQIWDIGGQSISSLMLPKYLYRSQVVLVVYDLTSYTSLENCDDWLAAVKRAFTDRHTAQVGKLPDTYLVGNKCDLLSLRQVTDERHTEFWRGRGLSGGYLTSARSGENVARAVFQACAHAMGVDLTAHELAFHDKVLGGVVVDDDEGPGRTADADRIEAEDLALEAAKHRRGCACAVS</sequence>
<dbReference type="SUPFAM" id="SSF52540">
    <property type="entry name" value="P-loop containing nucleoside triphosphate hydrolases"/>
    <property type="match status" value="1"/>
</dbReference>
<dbReference type="InterPro" id="IPR001806">
    <property type="entry name" value="Small_GTPase"/>
</dbReference>
<dbReference type="Proteomes" id="UP000789595">
    <property type="component" value="Unassembled WGS sequence"/>
</dbReference>
<evidence type="ECO:0000256" key="1">
    <source>
        <dbReference type="ARBA" id="ARBA00022741"/>
    </source>
</evidence>
<dbReference type="InterPro" id="IPR027417">
    <property type="entry name" value="P-loop_NTPase"/>
</dbReference>
<dbReference type="InterPro" id="IPR005225">
    <property type="entry name" value="Small_GTP-bd"/>
</dbReference>
<dbReference type="OrthoDB" id="6585768at2759"/>
<protein>
    <recommendedName>
        <fullName evidence="5">Ras-related protein Rab-28</fullName>
    </recommendedName>
</protein>
<accession>A0A7S4A6K4</accession>
<dbReference type="PANTHER" id="PTHR47978">
    <property type="match status" value="1"/>
</dbReference>
<reference evidence="2" key="1">
    <citation type="submission" date="2021-01" db="EMBL/GenBank/DDBJ databases">
        <authorList>
            <person name="Corre E."/>
            <person name="Pelletier E."/>
            <person name="Niang G."/>
            <person name="Scheremetjew M."/>
            <person name="Finn R."/>
            <person name="Kale V."/>
            <person name="Holt S."/>
            <person name="Cochrane G."/>
            <person name="Meng A."/>
            <person name="Brown T."/>
            <person name="Cohen L."/>
        </authorList>
    </citation>
    <scope>NUCLEOTIDE SEQUENCE</scope>
    <source>
        <strain evidence="2">CCMP1756</strain>
    </source>
</reference>
<name>A0A7S4A6K4_9STRA</name>
<dbReference type="PROSITE" id="PS51419">
    <property type="entry name" value="RAB"/>
    <property type="match status" value="1"/>
</dbReference>
<dbReference type="Gene3D" id="3.40.50.300">
    <property type="entry name" value="P-loop containing nucleotide triphosphate hydrolases"/>
    <property type="match status" value="1"/>
</dbReference>
<proteinExistence type="predicted"/>
<dbReference type="SMART" id="SM00176">
    <property type="entry name" value="RAN"/>
    <property type="match status" value="1"/>
</dbReference>
<dbReference type="SMART" id="SM00175">
    <property type="entry name" value="RAB"/>
    <property type="match status" value="1"/>
</dbReference>
<dbReference type="SMART" id="SM00174">
    <property type="entry name" value="RHO"/>
    <property type="match status" value="1"/>
</dbReference>
<keyword evidence="1" id="KW-0547">Nucleotide-binding</keyword>
<organism evidence="2">
    <name type="scientific">Pelagomonas calceolata</name>
    <dbReference type="NCBI Taxonomy" id="35677"/>
    <lineage>
        <taxon>Eukaryota</taxon>
        <taxon>Sar</taxon>
        <taxon>Stramenopiles</taxon>
        <taxon>Ochrophyta</taxon>
        <taxon>Pelagophyceae</taxon>
        <taxon>Pelagomonadales</taxon>
        <taxon>Pelagomonadaceae</taxon>
        <taxon>Pelagomonas</taxon>
    </lineage>
</organism>
<dbReference type="AlphaFoldDB" id="A0A7S4A6K4"/>
<dbReference type="GO" id="GO:0003924">
    <property type="term" value="F:GTPase activity"/>
    <property type="evidence" value="ECO:0007669"/>
    <property type="project" value="InterPro"/>
</dbReference>
<evidence type="ECO:0000313" key="2">
    <source>
        <dbReference type="EMBL" id="CAE0705372.1"/>
    </source>
</evidence>
<dbReference type="EMBL" id="HBIW01024129">
    <property type="protein sequence ID" value="CAE0705372.1"/>
    <property type="molecule type" value="Transcribed_RNA"/>
</dbReference>
<reference evidence="3" key="2">
    <citation type="submission" date="2021-11" db="EMBL/GenBank/DDBJ databases">
        <authorList>
            <consortium name="Genoscope - CEA"/>
            <person name="William W."/>
        </authorList>
    </citation>
    <scope>NUCLEOTIDE SEQUENCE</scope>
</reference>
<gene>
    <name evidence="2" type="ORF">PCAL00307_LOCUS20821</name>
    <name evidence="3" type="ORF">PECAL_5P10840</name>
</gene>
<keyword evidence="4" id="KW-1185">Reference proteome</keyword>
<dbReference type="FunFam" id="3.40.50.300:FF:001447">
    <property type="entry name" value="Ras-related protein Rab-1B"/>
    <property type="match status" value="1"/>
</dbReference>
<dbReference type="PROSITE" id="PS51421">
    <property type="entry name" value="RAS"/>
    <property type="match status" value="1"/>
</dbReference>
<dbReference type="EMBL" id="CAKKNE010000005">
    <property type="protein sequence ID" value="CAH0376490.1"/>
    <property type="molecule type" value="Genomic_DNA"/>
</dbReference>
<dbReference type="NCBIfam" id="TIGR00231">
    <property type="entry name" value="small_GTP"/>
    <property type="match status" value="1"/>
</dbReference>
<evidence type="ECO:0000313" key="4">
    <source>
        <dbReference type="Proteomes" id="UP000789595"/>
    </source>
</evidence>
<dbReference type="GO" id="GO:0005525">
    <property type="term" value="F:GTP binding"/>
    <property type="evidence" value="ECO:0007669"/>
    <property type="project" value="InterPro"/>
</dbReference>
<dbReference type="SMART" id="SM00173">
    <property type="entry name" value="RAS"/>
    <property type="match status" value="1"/>
</dbReference>
<dbReference type="PRINTS" id="PR00449">
    <property type="entry name" value="RASTRNSFRMNG"/>
</dbReference>